<dbReference type="InterPro" id="IPR006370">
    <property type="entry name" value="HB_polyprenyltransferase-like"/>
</dbReference>
<evidence type="ECO:0000313" key="14">
    <source>
        <dbReference type="EMBL" id="KAA9131368.1"/>
    </source>
</evidence>
<dbReference type="InterPro" id="IPR030470">
    <property type="entry name" value="UbiA_prenylTrfase_CS"/>
</dbReference>
<dbReference type="InterPro" id="IPR039653">
    <property type="entry name" value="Prenyltransferase"/>
</dbReference>
<evidence type="ECO:0000256" key="1">
    <source>
        <dbReference type="ARBA" id="ARBA00001946"/>
    </source>
</evidence>
<dbReference type="Pfam" id="PF01040">
    <property type="entry name" value="UbiA"/>
    <property type="match status" value="1"/>
</dbReference>
<dbReference type="NCBIfam" id="TIGR01474">
    <property type="entry name" value="ubiA_proteo"/>
    <property type="match status" value="1"/>
</dbReference>
<evidence type="ECO:0000256" key="13">
    <source>
        <dbReference type="NCBIfam" id="TIGR01474"/>
    </source>
</evidence>
<evidence type="ECO:0000256" key="5">
    <source>
        <dbReference type="ARBA" id="ARBA00022519"/>
    </source>
</evidence>
<dbReference type="FunFam" id="1.10.357.140:FF:000002">
    <property type="entry name" value="4-hydroxybenzoate octaprenyltransferase"/>
    <property type="match status" value="1"/>
</dbReference>
<dbReference type="HAMAP" id="MF_01635">
    <property type="entry name" value="UbiA"/>
    <property type="match status" value="1"/>
</dbReference>
<dbReference type="Proteomes" id="UP000325372">
    <property type="component" value="Unassembled WGS sequence"/>
</dbReference>
<gene>
    <name evidence="12" type="primary">ubiA</name>
    <name evidence="14" type="ORF">F3N42_08585</name>
</gene>
<keyword evidence="5 12" id="KW-0997">Cell inner membrane</keyword>
<keyword evidence="8 12" id="KW-0812">Transmembrane</keyword>
<keyword evidence="6 12" id="KW-0808">Transferase</keyword>
<comment type="similarity">
    <text evidence="3 12">Belongs to the UbiA prenyltransferase family.</text>
</comment>
<evidence type="ECO:0000256" key="11">
    <source>
        <dbReference type="ARBA" id="ARBA00023136"/>
    </source>
</evidence>
<feature type="transmembrane region" description="Helical" evidence="12">
    <location>
        <begin position="144"/>
        <end position="161"/>
    </location>
</feature>
<dbReference type="Gene3D" id="1.20.120.1780">
    <property type="entry name" value="UbiA prenyltransferase"/>
    <property type="match status" value="1"/>
</dbReference>
<evidence type="ECO:0000256" key="3">
    <source>
        <dbReference type="ARBA" id="ARBA00005985"/>
    </source>
</evidence>
<dbReference type="FunFam" id="1.20.120.1780:FF:000001">
    <property type="entry name" value="4-hydroxybenzoate octaprenyltransferase"/>
    <property type="match status" value="1"/>
</dbReference>
<name>A0A5N0T9G1_9GAMM</name>
<comment type="subcellular location">
    <subcellularLocation>
        <location evidence="12">Cell inner membrane</location>
        <topology evidence="12">Multi-pass membrane protein</topology>
    </subcellularLocation>
    <subcellularLocation>
        <location evidence="2">Membrane</location>
        <topology evidence="2">Multi-pass membrane protein</topology>
    </subcellularLocation>
</comment>
<dbReference type="PANTHER" id="PTHR11048:SF28">
    <property type="entry name" value="4-HYDROXYBENZOATE POLYPRENYLTRANSFERASE, MITOCHONDRIAL"/>
    <property type="match status" value="1"/>
</dbReference>
<evidence type="ECO:0000256" key="2">
    <source>
        <dbReference type="ARBA" id="ARBA00004141"/>
    </source>
</evidence>
<feature type="transmembrane region" description="Helical" evidence="12">
    <location>
        <begin position="242"/>
        <end position="260"/>
    </location>
</feature>
<dbReference type="Gene3D" id="1.10.357.140">
    <property type="entry name" value="UbiA prenyltransferase"/>
    <property type="match status" value="1"/>
</dbReference>
<proteinExistence type="inferred from homology"/>
<dbReference type="PROSITE" id="PS00943">
    <property type="entry name" value="UBIA"/>
    <property type="match status" value="1"/>
</dbReference>
<feature type="transmembrane region" description="Helical" evidence="12">
    <location>
        <begin position="216"/>
        <end position="236"/>
    </location>
</feature>
<dbReference type="RefSeq" id="WP_150864018.1">
    <property type="nucleotide sequence ID" value="NZ_VYXP01000005.1"/>
</dbReference>
<evidence type="ECO:0000313" key="15">
    <source>
        <dbReference type="Proteomes" id="UP000325372"/>
    </source>
</evidence>
<evidence type="ECO:0000256" key="4">
    <source>
        <dbReference type="ARBA" id="ARBA00022475"/>
    </source>
</evidence>
<dbReference type="CDD" id="cd13959">
    <property type="entry name" value="PT_UbiA_COQ2"/>
    <property type="match status" value="1"/>
</dbReference>
<feature type="transmembrane region" description="Helical" evidence="12">
    <location>
        <begin position="49"/>
        <end position="73"/>
    </location>
</feature>
<reference evidence="14 15" key="1">
    <citation type="submission" date="2019-09" db="EMBL/GenBank/DDBJ databases">
        <title>Wenzhouxiangella sp. Genome sequencing and assembly.</title>
        <authorList>
            <person name="Zhang R."/>
        </authorList>
    </citation>
    <scope>NUCLEOTIDE SEQUENCE [LARGE SCALE GENOMIC DNA]</scope>
    <source>
        <strain evidence="14 15">W260</strain>
    </source>
</reference>
<organism evidence="14 15">
    <name type="scientific">Marinihelvus fidelis</name>
    <dbReference type="NCBI Taxonomy" id="2613842"/>
    <lineage>
        <taxon>Bacteria</taxon>
        <taxon>Pseudomonadati</taxon>
        <taxon>Pseudomonadota</taxon>
        <taxon>Gammaproteobacteria</taxon>
        <taxon>Chromatiales</taxon>
        <taxon>Wenzhouxiangellaceae</taxon>
        <taxon>Marinihelvus</taxon>
    </lineage>
</organism>
<comment type="caution">
    <text evidence="14">The sequence shown here is derived from an EMBL/GenBank/DDBJ whole genome shotgun (WGS) entry which is preliminary data.</text>
</comment>
<sequence>MSDVREQAAASRWNACWRLMRFDRPIGILLLLWPTWWALWLAGAGDPSWANIAIFTAGVVLMRAAGCVANDLADRDFDPHVERTRNRPLAAGELRVRDAVVLLAVLMALAFVLVLFTNRMTVLLAFAGAALALTYPLFKRFTHLPQVVLGVAFGWGIPMAFTAETQTLPAVAWWLLTINTVWAVIYDTEYAMVDRDDDLAIGVKSTAILFGRADRLVIGVLMALMIAMLVVLGVAYTLSWPWFAGIGVVAAMFARQLWWIRDRERQACFRAFLDNNRVGLVIYAGLVLHYTLP</sequence>
<comment type="catalytic activity">
    <reaction evidence="12">
        <text>all-trans-octaprenyl diphosphate + 4-hydroxybenzoate = 4-hydroxy-3-(all-trans-octaprenyl)benzoate + diphosphate</text>
        <dbReference type="Rhea" id="RHEA:27782"/>
        <dbReference type="ChEBI" id="CHEBI:1617"/>
        <dbReference type="ChEBI" id="CHEBI:17879"/>
        <dbReference type="ChEBI" id="CHEBI:33019"/>
        <dbReference type="ChEBI" id="CHEBI:57711"/>
        <dbReference type="EC" id="2.5.1.39"/>
    </reaction>
</comment>
<feature type="transmembrane region" description="Helical" evidence="12">
    <location>
        <begin position="120"/>
        <end position="137"/>
    </location>
</feature>
<evidence type="ECO:0000256" key="7">
    <source>
        <dbReference type="ARBA" id="ARBA00022688"/>
    </source>
</evidence>
<keyword evidence="7 12" id="KW-0831">Ubiquinone biosynthesis</keyword>
<comment type="function">
    <text evidence="12">Catalyzes the prenylation of para-hydroxybenzoate (PHB) with an all-trans polyprenyl group. Mediates the second step in the final reaction sequence of ubiquinone-8 (UQ-8) biosynthesis, which is the condensation of the polyisoprenoid side chain with PHB, generating the first membrane-bound Q intermediate 3-octaprenyl-4-hydroxybenzoate.</text>
</comment>
<evidence type="ECO:0000256" key="12">
    <source>
        <dbReference type="HAMAP-Rule" id="MF_01635"/>
    </source>
</evidence>
<evidence type="ECO:0000256" key="10">
    <source>
        <dbReference type="ARBA" id="ARBA00022989"/>
    </source>
</evidence>
<evidence type="ECO:0000256" key="9">
    <source>
        <dbReference type="ARBA" id="ARBA00022842"/>
    </source>
</evidence>
<keyword evidence="4 12" id="KW-1003">Cell membrane</keyword>
<keyword evidence="9 12" id="KW-0460">Magnesium</keyword>
<comment type="pathway">
    <text evidence="12">Cofactor biosynthesis; ubiquinone biosynthesis.</text>
</comment>
<accession>A0A5N0T9G1</accession>
<evidence type="ECO:0000256" key="8">
    <source>
        <dbReference type="ARBA" id="ARBA00022692"/>
    </source>
</evidence>
<keyword evidence="10 12" id="KW-1133">Transmembrane helix</keyword>
<dbReference type="GO" id="GO:0005886">
    <property type="term" value="C:plasma membrane"/>
    <property type="evidence" value="ECO:0007669"/>
    <property type="project" value="UniProtKB-SubCell"/>
</dbReference>
<dbReference type="PANTHER" id="PTHR11048">
    <property type="entry name" value="PRENYLTRANSFERASES"/>
    <property type="match status" value="1"/>
</dbReference>
<dbReference type="UniPathway" id="UPA00232"/>
<dbReference type="InterPro" id="IPR044878">
    <property type="entry name" value="UbiA_sf"/>
</dbReference>
<dbReference type="EC" id="2.5.1.39" evidence="12 13"/>
<dbReference type="AlphaFoldDB" id="A0A5N0T9G1"/>
<comment type="cofactor">
    <cofactor evidence="1 12">
        <name>Mg(2+)</name>
        <dbReference type="ChEBI" id="CHEBI:18420"/>
    </cofactor>
</comment>
<evidence type="ECO:0000256" key="6">
    <source>
        <dbReference type="ARBA" id="ARBA00022679"/>
    </source>
</evidence>
<keyword evidence="15" id="KW-1185">Reference proteome</keyword>
<keyword evidence="11 12" id="KW-0472">Membrane</keyword>
<dbReference type="InterPro" id="IPR000537">
    <property type="entry name" value="UbiA_prenyltransferase"/>
</dbReference>
<protein>
    <recommendedName>
        <fullName evidence="12 13">4-hydroxybenzoate octaprenyltransferase</fullName>
        <ecNumber evidence="12 13">2.5.1.39</ecNumber>
    </recommendedName>
    <alternativeName>
        <fullName evidence="12">4-HB polyprenyltransferase</fullName>
    </alternativeName>
</protein>
<feature type="transmembrane region" description="Helical" evidence="12">
    <location>
        <begin position="167"/>
        <end position="186"/>
    </location>
</feature>
<feature type="transmembrane region" description="Helical" evidence="12">
    <location>
        <begin position="94"/>
        <end position="114"/>
    </location>
</feature>
<feature type="transmembrane region" description="Helical" evidence="12">
    <location>
        <begin position="26"/>
        <end position="43"/>
    </location>
</feature>
<dbReference type="GO" id="GO:0008412">
    <property type="term" value="F:4-hydroxybenzoate polyprenyltransferase activity"/>
    <property type="evidence" value="ECO:0007669"/>
    <property type="project" value="UniProtKB-UniRule"/>
</dbReference>
<dbReference type="GO" id="GO:0006744">
    <property type="term" value="P:ubiquinone biosynthetic process"/>
    <property type="evidence" value="ECO:0007669"/>
    <property type="project" value="UniProtKB-UniRule"/>
</dbReference>
<dbReference type="EMBL" id="VYXP01000005">
    <property type="protein sequence ID" value="KAA9131368.1"/>
    <property type="molecule type" value="Genomic_DNA"/>
</dbReference>